<evidence type="ECO:0000313" key="18">
    <source>
        <dbReference type="Proteomes" id="UP001060123"/>
    </source>
</evidence>
<evidence type="ECO:0000259" key="14">
    <source>
        <dbReference type="Pfam" id="PF02882"/>
    </source>
</evidence>
<dbReference type="GO" id="GO:0006164">
    <property type="term" value="P:purine nucleotide biosynthetic process"/>
    <property type="evidence" value="ECO:0007669"/>
    <property type="project" value="UniProtKB-KW"/>
</dbReference>
<evidence type="ECO:0000313" key="15">
    <source>
        <dbReference type="EMBL" id="PKA40904.1"/>
    </source>
</evidence>
<dbReference type="Gene3D" id="3.40.50.720">
    <property type="entry name" value="NAD(P)-binding Rossmann-like Domain"/>
    <property type="match status" value="1"/>
</dbReference>
<comment type="caution">
    <text evidence="12">Lacks conserved residue(s) required for the propagation of feature annotation.</text>
</comment>
<dbReference type="GO" id="GO:0009086">
    <property type="term" value="P:methionine biosynthetic process"/>
    <property type="evidence" value="ECO:0007669"/>
    <property type="project" value="UniProtKB-KW"/>
</dbReference>
<keyword evidence="18" id="KW-1185">Reference proteome</keyword>
<feature type="domain" description="Tetrahydrofolate dehydrogenase/cyclohydrolase catalytic" evidence="13">
    <location>
        <begin position="5"/>
        <end position="120"/>
    </location>
</feature>
<dbReference type="PRINTS" id="PR00085">
    <property type="entry name" value="THFDHDRGNASE"/>
</dbReference>
<dbReference type="NCBIfam" id="NF010785">
    <property type="entry name" value="PRK14188.1"/>
    <property type="match status" value="1"/>
</dbReference>
<comment type="function">
    <text evidence="12">Catalyzes the oxidation of 5,10-methylenetetrahydrofolate to 5,10-methenyltetrahydrofolate and then the hydrolysis of 5,10-methenyltetrahydrofolate to 10-formyltetrahydrofolate.</text>
</comment>
<dbReference type="PANTHER" id="PTHR48099">
    <property type="entry name" value="C-1-TETRAHYDROFOLATE SYNTHASE, CYTOPLASMIC-RELATED"/>
    <property type="match status" value="1"/>
</dbReference>
<evidence type="ECO:0000256" key="3">
    <source>
        <dbReference type="ARBA" id="ARBA00022563"/>
    </source>
</evidence>
<comment type="subunit">
    <text evidence="2 12">Homodimer.</text>
</comment>
<comment type="catalytic activity">
    <reaction evidence="12">
        <text>(6R)-5,10-methenyltetrahydrofolate + H2O = (6R)-10-formyltetrahydrofolate + H(+)</text>
        <dbReference type="Rhea" id="RHEA:23700"/>
        <dbReference type="ChEBI" id="CHEBI:15377"/>
        <dbReference type="ChEBI" id="CHEBI:15378"/>
        <dbReference type="ChEBI" id="CHEBI:57455"/>
        <dbReference type="ChEBI" id="CHEBI:195366"/>
        <dbReference type="EC" id="3.5.4.9"/>
    </reaction>
</comment>
<evidence type="ECO:0000256" key="7">
    <source>
        <dbReference type="ARBA" id="ARBA00022857"/>
    </source>
</evidence>
<dbReference type="Pfam" id="PF00763">
    <property type="entry name" value="THF_DHG_CYH"/>
    <property type="match status" value="1"/>
</dbReference>
<keyword evidence="4 12" id="KW-0028">Amino-acid biosynthesis</keyword>
<feature type="binding site" evidence="12">
    <location>
        <position position="234"/>
    </location>
    <ligand>
        <name>NADP(+)</name>
        <dbReference type="ChEBI" id="CHEBI:58349"/>
    </ligand>
</feature>
<dbReference type="InterPro" id="IPR036291">
    <property type="entry name" value="NAD(P)-bd_dom_sf"/>
</dbReference>
<keyword evidence="6 12" id="KW-0378">Hydrolase</keyword>
<dbReference type="Gene3D" id="3.40.50.10860">
    <property type="entry name" value="Leucine Dehydrogenase, chain A, domain 1"/>
    <property type="match status" value="1"/>
</dbReference>
<evidence type="ECO:0000256" key="6">
    <source>
        <dbReference type="ARBA" id="ARBA00022801"/>
    </source>
</evidence>
<dbReference type="Proteomes" id="UP001060123">
    <property type="component" value="Chromosome"/>
</dbReference>
<evidence type="ECO:0000256" key="2">
    <source>
        <dbReference type="ARBA" id="ARBA00011738"/>
    </source>
</evidence>
<dbReference type="AlphaFoldDB" id="A0A2N0D467"/>
<evidence type="ECO:0000313" key="17">
    <source>
        <dbReference type="Proteomes" id="UP000232164"/>
    </source>
</evidence>
<keyword evidence="11 12" id="KW-0511">Multifunctional enzyme</keyword>
<dbReference type="HAMAP" id="MF_01576">
    <property type="entry name" value="THF_DHG_CYH"/>
    <property type="match status" value="1"/>
</dbReference>
<dbReference type="FunFam" id="3.40.50.10860:FF:000005">
    <property type="entry name" value="C-1-tetrahydrofolate synthase, cytoplasmic, putative"/>
    <property type="match status" value="1"/>
</dbReference>
<gene>
    <name evidence="12 16" type="primary">folD</name>
    <name evidence="15" type="ORF">CWR43_24925</name>
    <name evidence="16" type="ORF">N2599_01525</name>
</gene>
<comment type="catalytic activity">
    <reaction evidence="12">
        <text>(6R)-5,10-methylene-5,6,7,8-tetrahydrofolate + NADP(+) = (6R)-5,10-methenyltetrahydrofolate + NADPH</text>
        <dbReference type="Rhea" id="RHEA:22812"/>
        <dbReference type="ChEBI" id="CHEBI:15636"/>
        <dbReference type="ChEBI" id="CHEBI:57455"/>
        <dbReference type="ChEBI" id="CHEBI:57783"/>
        <dbReference type="ChEBI" id="CHEBI:58349"/>
        <dbReference type="EC" id="1.5.1.5"/>
    </reaction>
</comment>
<dbReference type="GO" id="GO:0035999">
    <property type="term" value="P:tetrahydrofolate interconversion"/>
    <property type="evidence" value="ECO:0007669"/>
    <property type="project" value="UniProtKB-UniRule"/>
</dbReference>
<dbReference type="UniPathway" id="UPA00193"/>
<keyword evidence="10 12" id="KW-0486">Methionine biosynthesis</keyword>
<dbReference type="EC" id="1.5.1.5" evidence="12"/>
<dbReference type="Proteomes" id="UP000232164">
    <property type="component" value="Unassembled WGS sequence"/>
</dbReference>
<keyword evidence="3 12" id="KW-0554">One-carbon metabolism</keyword>
<evidence type="ECO:0000259" key="13">
    <source>
        <dbReference type="Pfam" id="PF00763"/>
    </source>
</evidence>
<dbReference type="STRING" id="1041146.GCA_000427985_06660"/>
<evidence type="ECO:0000256" key="8">
    <source>
        <dbReference type="ARBA" id="ARBA00023002"/>
    </source>
</evidence>
<dbReference type="GO" id="GO:0004477">
    <property type="term" value="F:methenyltetrahydrofolate cyclohydrolase activity"/>
    <property type="evidence" value="ECO:0007669"/>
    <property type="project" value="UniProtKB-UniRule"/>
</dbReference>
<reference evidence="16" key="3">
    <citation type="submission" date="2022-09" db="EMBL/GenBank/DDBJ databases">
        <title>Australian commercial rhizobial inoculants.</title>
        <authorList>
            <person name="Kohlmeier M.G."/>
            <person name="O'Hara G.W."/>
            <person name="Colombi E."/>
            <person name="Ramsay J.P."/>
            <person name="Terpolilli J."/>
        </authorList>
    </citation>
    <scope>NUCLEOTIDE SEQUENCE</scope>
    <source>
        <strain evidence="16">WSM1592</strain>
    </source>
</reference>
<dbReference type="NCBIfam" id="NF010783">
    <property type="entry name" value="PRK14186.1"/>
    <property type="match status" value="1"/>
</dbReference>
<dbReference type="InterPro" id="IPR020867">
    <property type="entry name" value="THF_DH/CycHdrlase_CS"/>
</dbReference>
<protein>
    <recommendedName>
        <fullName evidence="12">Bifunctional protein FolD</fullName>
    </recommendedName>
    <domain>
        <recommendedName>
            <fullName evidence="12">Methylenetetrahydrofolate dehydrogenase</fullName>
            <ecNumber evidence="12">1.5.1.5</ecNumber>
        </recommendedName>
    </domain>
    <domain>
        <recommendedName>
            <fullName evidence="12">Methenyltetrahydrofolate cyclohydrolase</fullName>
            <ecNumber evidence="12">3.5.4.9</ecNumber>
        </recommendedName>
    </domain>
</protein>
<reference evidence="15 17" key="1">
    <citation type="submission" date="2017-11" db="EMBL/GenBank/DDBJ databases">
        <authorList>
            <person name="Han C.G."/>
        </authorList>
    </citation>
    <scope>NUCLEOTIDE SEQUENCE [LARGE SCALE GENOMIC DNA]</scope>
    <source>
        <strain evidence="15 17">HCNT1</strain>
    </source>
</reference>
<dbReference type="PANTHER" id="PTHR48099:SF5">
    <property type="entry name" value="C-1-TETRAHYDROFOLATE SYNTHASE, CYTOPLASMIC"/>
    <property type="match status" value="1"/>
</dbReference>
<evidence type="ECO:0000256" key="12">
    <source>
        <dbReference type="HAMAP-Rule" id="MF_01576"/>
    </source>
</evidence>
<dbReference type="RefSeq" id="WP_027509909.1">
    <property type="nucleotide sequence ID" value="NZ_CP104143.1"/>
</dbReference>
<dbReference type="PROSITE" id="PS00767">
    <property type="entry name" value="THF_DHG_CYH_2"/>
    <property type="match status" value="1"/>
</dbReference>
<reference evidence="15 17" key="2">
    <citation type="submission" date="2017-12" db="EMBL/GenBank/DDBJ databases">
        <title>Genome sequence of Rhizobium sullae HCNT1 isolated from Sulla coronaria nodules and featuring peculiar denitrification phenotypes.</title>
        <authorList>
            <person name="De Diego-Diaz B."/>
            <person name="Treu L."/>
            <person name="Campanaro S."/>
            <person name="Da Silva Duarte V."/>
            <person name="Basaglia M."/>
            <person name="Favaro L."/>
            <person name="Casella S."/>
            <person name="Squartini A."/>
        </authorList>
    </citation>
    <scope>NUCLEOTIDE SEQUENCE [LARGE SCALE GENOMIC DNA]</scope>
    <source>
        <strain evidence="15 17">HCNT1</strain>
    </source>
</reference>
<comment type="pathway">
    <text evidence="1 12">One-carbon metabolism; tetrahydrofolate interconversion.</text>
</comment>
<keyword evidence="5 12" id="KW-0658">Purine biosynthesis</keyword>
<evidence type="ECO:0000256" key="11">
    <source>
        <dbReference type="ARBA" id="ARBA00023268"/>
    </source>
</evidence>
<keyword evidence="8 12" id="KW-0560">Oxidoreductase</keyword>
<accession>A0A2N0D467</accession>
<feature type="domain" description="Tetrahydrofolate dehydrogenase/cyclohydrolase NAD(P)-binding" evidence="14">
    <location>
        <begin position="141"/>
        <end position="290"/>
    </location>
</feature>
<dbReference type="SUPFAM" id="SSF53223">
    <property type="entry name" value="Aminoacid dehydrogenase-like, N-terminal domain"/>
    <property type="match status" value="1"/>
</dbReference>
<evidence type="ECO:0000313" key="16">
    <source>
        <dbReference type="EMBL" id="UWU14747.1"/>
    </source>
</evidence>
<dbReference type="EMBL" id="CP104143">
    <property type="protein sequence ID" value="UWU14747.1"/>
    <property type="molecule type" value="Genomic_DNA"/>
</dbReference>
<dbReference type="GO" id="GO:0005829">
    <property type="term" value="C:cytosol"/>
    <property type="evidence" value="ECO:0007669"/>
    <property type="project" value="TreeGrafter"/>
</dbReference>
<dbReference type="CDD" id="cd01080">
    <property type="entry name" value="NAD_bind_m-THF_DH_Cyclohyd"/>
    <property type="match status" value="1"/>
</dbReference>
<dbReference type="EC" id="3.5.4.9" evidence="12"/>
<dbReference type="InterPro" id="IPR020631">
    <property type="entry name" value="THF_DH/CycHdrlase_NAD-bd_dom"/>
</dbReference>
<organism evidence="15 17">
    <name type="scientific">Rhizobium sullae</name>
    <name type="common">Rhizobium hedysari</name>
    <dbReference type="NCBI Taxonomy" id="50338"/>
    <lineage>
        <taxon>Bacteria</taxon>
        <taxon>Pseudomonadati</taxon>
        <taxon>Pseudomonadota</taxon>
        <taxon>Alphaproteobacteria</taxon>
        <taxon>Hyphomicrobiales</taxon>
        <taxon>Rhizobiaceae</taxon>
        <taxon>Rhizobium/Agrobacterium group</taxon>
        <taxon>Rhizobium</taxon>
    </lineage>
</organism>
<dbReference type="Pfam" id="PF02882">
    <property type="entry name" value="THF_DHG_CYH_C"/>
    <property type="match status" value="1"/>
</dbReference>
<evidence type="ECO:0000256" key="5">
    <source>
        <dbReference type="ARBA" id="ARBA00022755"/>
    </source>
</evidence>
<keyword evidence="9 12" id="KW-0368">Histidine biosynthesis</keyword>
<proteinExistence type="inferred from homology"/>
<evidence type="ECO:0000256" key="4">
    <source>
        <dbReference type="ARBA" id="ARBA00022605"/>
    </source>
</evidence>
<sequence>MTTVIDGKQVAASVIETVKMATASLEKQSGVKAGLAVVIVGDDPASHAYVSSKSRMAKECGFKSVQHTLSVETTQEELAALVSSLNADPSIHGILVQLPLPKHLKSEPIIQSILPEKDVDGLHVVNAGKLATGDLETGLVSCTPAGAMVFVRRMHGEDLSGLNAVVIGRSNLFGKPMAQLLLNANATVTIAHSRTKDLRDVCRNADILVAAVGRPEMVKADWVKPGATVIDVGINRIAAPERGEGKTRLVGDVAFEEASNVAAVITPVPGGVGPMTIAMLMANTVIAAHRAAGQTPPTF</sequence>
<keyword evidence="7 12" id="KW-0521">NADP</keyword>
<dbReference type="SUPFAM" id="SSF51735">
    <property type="entry name" value="NAD(P)-binding Rossmann-fold domains"/>
    <property type="match status" value="1"/>
</dbReference>
<evidence type="ECO:0000256" key="9">
    <source>
        <dbReference type="ARBA" id="ARBA00023102"/>
    </source>
</evidence>
<evidence type="ECO:0000256" key="10">
    <source>
        <dbReference type="ARBA" id="ARBA00023167"/>
    </source>
</evidence>
<dbReference type="InterPro" id="IPR046346">
    <property type="entry name" value="Aminoacid_DH-like_N_sf"/>
</dbReference>
<evidence type="ECO:0000256" key="1">
    <source>
        <dbReference type="ARBA" id="ARBA00004777"/>
    </source>
</evidence>
<dbReference type="InterPro" id="IPR020630">
    <property type="entry name" value="THF_DH/CycHdrlase_cat_dom"/>
</dbReference>
<name>A0A2N0D467_RHISU</name>
<dbReference type="GO" id="GO:0004488">
    <property type="term" value="F:methylenetetrahydrofolate dehydrogenase (NADP+) activity"/>
    <property type="evidence" value="ECO:0007669"/>
    <property type="project" value="UniProtKB-UniRule"/>
</dbReference>
<dbReference type="GO" id="GO:0000105">
    <property type="term" value="P:L-histidine biosynthetic process"/>
    <property type="evidence" value="ECO:0007669"/>
    <property type="project" value="UniProtKB-KW"/>
</dbReference>
<comment type="similarity">
    <text evidence="12">Belongs to the tetrahydrofolate dehydrogenase/cyclohydrolase family.</text>
</comment>
<dbReference type="EMBL" id="PIQN01000020">
    <property type="protein sequence ID" value="PKA40904.1"/>
    <property type="molecule type" value="Genomic_DNA"/>
</dbReference>
<dbReference type="FunFam" id="3.40.50.720:FF:000006">
    <property type="entry name" value="Bifunctional protein FolD"/>
    <property type="match status" value="1"/>
</dbReference>
<feature type="binding site" evidence="12">
    <location>
        <begin position="168"/>
        <end position="170"/>
    </location>
    <ligand>
        <name>NADP(+)</name>
        <dbReference type="ChEBI" id="CHEBI:58349"/>
    </ligand>
</feature>
<dbReference type="InterPro" id="IPR000672">
    <property type="entry name" value="THF_DH/CycHdrlase"/>
</dbReference>